<comment type="caution">
    <text evidence="15">The sequence shown here is derived from an EMBL/GenBank/DDBJ whole genome shotgun (WGS) entry which is preliminary data.</text>
</comment>
<evidence type="ECO:0000256" key="4">
    <source>
        <dbReference type="ARBA" id="ARBA00022454"/>
    </source>
</evidence>
<evidence type="ECO:0000256" key="1">
    <source>
        <dbReference type="ARBA" id="ARBA00004123"/>
    </source>
</evidence>
<dbReference type="PIRSF" id="PIRSF005719">
    <property type="entry name" value="SMC"/>
    <property type="match status" value="1"/>
</dbReference>
<accession>A0A2I1E8G4</accession>
<feature type="coiled-coil region" evidence="11">
    <location>
        <begin position="178"/>
        <end position="229"/>
    </location>
</feature>
<dbReference type="EMBL" id="LLXJ01000310">
    <property type="protein sequence ID" value="PKC11432.1"/>
    <property type="molecule type" value="Genomic_DNA"/>
</dbReference>
<dbReference type="VEuPathDB" id="FungiDB:RhiirFUN_020640"/>
<keyword evidence="7 11" id="KW-0175">Coiled coil</keyword>
<feature type="domain" description="SMC hinge" evidence="13">
    <location>
        <begin position="525"/>
        <end position="641"/>
    </location>
</feature>
<feature type="coiled-coil region" evidence="11">
    <location>
        <begin position="1045"/>
        <end position="1086"/>
    </location>
</feature>
<evidence type="ECO:0000256" key="5">
    <source>
        <dbReference type="ARBA" id="ARBA00022618"/>
    </source>
</evidence>
<keyword evidence="4" id="KW-0158">Chromosome</keyword>
<dbReference type="GO" id="GO:0005524">
    <property type="term" value="F:ATP binding"/>
    <property type="evidence" value="ECO:0007669"/>
    <property type="project" value="InterPro"/>
</dbReference>
<evidence type="ECO:0000256" key="3">
    <source>
        <dbReference type="ARBA" id="ARBA00005597"/>
    </source>
</evidence>
<dbReference type="Pfam" id="PF02463">
    <property type="entry name" value="SMC_N"/>
    <property type="match status" value="1"/>
</dbReference>
<dbReference type="InterPro" id="IPR010935">
    <property type="entry name" value="SMC_hinge"/>
</dbReference>
<dbReference type="PANTHER" id="PTHR18937">
    <property type="entry name" value="STRUCTURAL MAINTENANCE OF CHROMOSOMES SMC FAMILY MEMBER"/>
    <property type="match status" value="1"/>
</dbReference>
<dbReference type="VEuPathDB" id="FungiDB:FUN_019188"/>
<feature type="region of interest" description="Disordered" evidence="12">
    <location>
        <begin position="967"/>
        <end position="1002"/>
    </location>
</feature>
<dbReference type="GO" id="GO:0007062">
    <property type="term" value="P:sister chromatid cohesion"/>
    <property type="evidence" value="ECO:0007669"/>
    <property type="project" value="InterPro"/>
</dbReference>
<feature type="compositionally biased region" description="Acidic residues" evidence="12">
    <location>
        <begin position="975"/>
        <end position="986"/>
    </location>
</feature>
<reference evidence="15 16" key="3">
    <citation type="submission" date="2017-10" db="EMBL/GenBank/DDBJ databases">
        <title>Extensive intraspecific genome diversity in a model arbuscular mycorrhizal fungus.</title>
        <authorList>
            <person name="Chen E.C.H."/>
            <person name="Morin E."/>
            <person name="Baudet D."/>
            <person name="Noel J."/>
            <person name="Ndikumana S."/>
            <person name="Charron P."/>
            <person name="St-Onge C."/>
            <person name="Giorgi J."/>
            <person name="Grigoriev I.V."/>
            <person name="Roux C."/>
            <person name="Martin F.M."/>
            <person name="Corradi N."/>
        </authorList>
    </citation>
    <scope>NUCLEOTIDE SEQUENCE [LARGE SCALE GENOMIC DNA]</scope>
    <source>
        <strain evidence="15 16">A1</strain>
    </source>
</reference>
<dbReference type="Proteomes" id="UP000232688">
    <property type="component" value="Unassembled WGS sequence"/>
</dbReference>
<keyword evidence="6" id="KW-0498">Mitosis</keyword>
<dbReference type="Gene3D" id="3.30.70.1620">
    <property type="match status" value="1"/>
</dbReference>
<dbReference type="OrthoDB" id="5575062at2759"/>
<dbReference type="SUPFAM" id="SSF52540">
    <property type="entry name" value="P-loop containing nucleoside triphosphate hydrolases"/>
    <property type="match status" value="2"/>
</dbReference>
<dbReference type="EMBL" id="LLXH01000422">
    <property type="protein sequence ID" value="PKC66995.1"/>
    <property type="molecule type" value="Genomic_DNA"/>
</dbReference>
<evidence type="ECO:0000256" key="12">
    <source>
        <dbReference type="SAM" id="MobiDB-lite"/>
    </source>
</evidence>
<feature type="compositionally biased region" description="Polar residues" evidence="12">
    <location>
        <begin position="987"/>
        <end position="1002"/>
    </location>
</feature>
<dbReference type="CDD" id="cd03275">
    <property type="entry name" value="ABC_SMC1_euk"/>
    <property type="match status" value="2"/>
</dbReference>
<dbReference type="GO" id="GO:0051301">
    <property type="term" value="P:cell division"/>
    <property type="evidence" value="ECO:0007669"/>
    <property type="project" value="UniProtKB-KW"/>
</dbReference>
<evidence type="ECO:0000256" key="9">
    <source>
        <dbReference type="ARBA" id="ARBA00023306"/>
    </source>
</evidence>
<dbReference type="Proteomes" id="UP000232722">
    <property type="component" value="Unassembled WGS sequence"/>
</dbReference>
<evidence type="ECO:0000256" key="10">
    <source>
        <dbReference type="PIRNR" id="PIRNR005719"/>
    </source>
</evidence>
<feature type="coiled-coil region" evidence="11">
    <location>
        <begin position="420"/>
        <end position="496"/>
    </location>
</feature>
<evidence type="ECO:0000256" key="8">
    <source>
        <dbReference type="ARBA" id="ARBA00023242"/>
    </source>
</evidence>
<protein>
    <recommendedName>
        <fullName evidence="10">Structural maintenance of chromosomes protein</fullName>
    </recommendedName>
</protein>
<keyword evidence="5" id="KW-0132">Cell division</keyword>
<comment type="subcellular location">
    <subcellularLocation>
        <location evidence="2">Chromosome</location>
    </subcellularLocation>
    <subcellularLocation>
        <location evidence="1 10">Nucleus</location>
    </subcellularLocation>
</comment>
<dbReference type="InterPro" id="IPR003395">
    <property type="entry name" value="RecF/RecN/SMC_N"/>
</dbReference>
<dbReference type="PANTHER" id="PTHR18937:SF12">
    <property type="entry name" value="STRUCTURAL MAINTENANCE OF CHROMOSOMES PROTEIN"/>
    <property type="match status" value="1"/>
</dbReference>
<dbReference type="GO" id="GO:0016887">
    <property type="term" value="F:ATP hydrolysis activity"/>
    <property type="evidence" value="ECO:0007669"/>
    <property type="project" value="InterPro"/>
</dbReference>
<organism evidence="15 16">
    <name type="scientific">Rhizophagus irregularis</name>
    <dbReference type="NCBI Taxonomy" id="588596"/>
    <lineage>
        <taxon>Eukaryota</taxon>
        <taxon>Fungi</taxon>
        <taxon>Fungi incertae sedis</taxon>
        <taxon>Mucoromycota</taxon>
        <taxon>Glomeromycotina</taxon>
        <taxon>Glomeromycetes</taxon>
        <taxon>Glomerales</taxon>
        <taxon>Glomeraceae</taxon>
        <taxon>Rhizophagus</taxon>
    </lineage>
</organism>
<name>A0A2I1E8G4_9GLOM</name>
<dbReference type="SUPFAM" id="SSF75553">
    <property type="entry name" value="Smc hinge domain"/>
    <property type="match status" value="1"/>
</dbReference>
<dbReference type="Gene3D" id="1.20.1060.20">
    <property type="match status" value="1"/>
</dbReference>
<evidence type="ECO:0000256" key="11">
    <source>
        <dbReference type="SAM" id="Coils"/>
    </source>
</evidence>
<evidence type="ECO:0000256" key="6">
    <source>
        <dbReference type="ARBA" id="ARBA00022776"/>
    </source>
</evidence>
<dbReference type="InterPro" id="IPR027417">
    <property type="entry name" value="P-loop_NTPase"/>
</dbReference>
<evidence type="ECO:0000313" key="16">
    <source>
        <dbReference type="Proteomes" id="UP000232688"/>
    </source>
</evidence>
<comment type="similarity">
    <text evidence="3">Belongs to the SMC family. SMC1 subfamily.</text>
</comment>
<dbReference type="GO" id="GO:0005634">
    <property type="term" value="C:nucleus"/>
    <property type="evidence" value="ECO:0007669"/>
    <property type="project" value="UniProtKB-SubCell"/>
</dbReference>
<keyword evidence="9" id="KW-0131">Cell cycle</keyword>
<dbReference type="InterPro" id="IPR036277">
    <property type="entry name" value="SMC_hinge_sf"/>
</dbReference>
<dbReference type="VEuPathDB" id="FungiDB:RhiirA1_510804"/>
<dbReference type="GO" id="GO:0008278">
    <property type="term" value="C:cohesin complex"/>
    <property type="evidence" value="ECO:0007669"/>
    <property type="project" value="InterPro"/>
</dbReference>
<dbReference type="InterPro" id="IPR028468">
    <property type="entry name" value="Smc1_ABC"/>
</dbReference>
<reference evidence="14 17" key="1">
    <citation type="submission" date="2016-04" db="EMBL/GenBank/DDBJ databases">
        <title>Genome analyses suggest a sexual origin of heterokaryosis in a supposedly ancient asexual fungus.</title>
        <authorList>
            <person name="Ropars J."/>
            <person name="Sedzielewska K."/>
            <person name="Noel J."/>
            <person name="Charron P."/>
            <person name="Farinelli L."/>
            <person name="Marton T."/>
            <person name="Kruger M."/>
            <person name="Pelin A."/>
            <person name="Brachmann A."/>
            <person name="Corradi N."/>
        </authorList>
    </citation>
    <scope>NUCLEOTIDE SEQUENCE [LARGE SCALE GENOMIC DNA]</scope>
    <source>
        <strain evidence="14 17">A5</strain>
    </source>
</reference>
<reference evidence="15 16" key="4">
    <citation type="submission" date="2017-10" db="EMBL/GenBank/DDBJ databases">
        <title>Genome analyses suggest a sexual origin of heterokaryosis in a supposedly ancient asexual fungus.</title>
        <authorList>
            <person name="Corradi N."/>
            <person name="Sedzielewska K."/>
            <person name="Noel J."/>
            <person name="Charron P."/>
            <person name="Farinelli L."/>
            <person name="Marton T."/>
            <person name="Kruger M."/>
            <person name="Pelin A."/>
            <person name="Brachmann A."/>
            <person name="Corradi N."/>
        </authorList>
    </citation>
    <scope>NUCLEOTIDE SEQUENCE [LARGE SCALE GENOMIC DNA]</scope>
    <source>
        <strain evidence="15 16">A1</strain>
    </source>
</reference>
<evidence type="ECO:0000256" key="2">
    <source>
        <dbReference type="ARBA" id="ARBA00004286"/>
    </source>
</evidence>
<proteinExistence type="inferred from homology"/>
<dbReference type="SMART" id="SM00968">
    <property type="entry name" value="SMC_hinge"/>
    <property type="match status" value="1"/>
</dbReference>
<dbReference type="GO" id="GO:0003677">
    <property type="term" value="F:DNA binding"/>
    <property type="evidence" value="ECO:0007669"/>
    <property type="project" value="TreeGrafter"/>
</dbReference>
<evidence type="ECO:0000313" key="15">
    <source>
        <dbReference type="EMBL" id="PKC66995.1"/>
    </source>
</evidence>
<feature type="coiled-coil region" evidence="11">
    <location>
        <begin position="688"/>
        <end position="941"/>
    </location>
</feature>
<sequence length="1278" mass="148327">MGRLDRLELENFKSYKGLQTIGPFHNFTSVIGPNGAGKSNLMDAISFVLGIKSAQLRSSQLKDLIYRGRAMQDDDEEVTDGMAIEGRTNNPKRAWVMAVYKDDNGNEIKFTRSITTSGASEYKINNKPVTYAKYNSTLEQQNILVKARNFLVFQGDVEAIASQSPKDLTRLIEQISGSLELKAEYEQLKVQQERATENSAFNFNKKRGINSEIQEYQRQKAQAQQFEKLQAERTQILVDYLLWKLFHIQQNIQGYKGEIDEHNDVIRRRQREQKKFDSELKEARLEQSKVHKEYFQMEGVIKSKEKELEEKRPALLTVEEKIFHSKRKLSQYEQDAERVRKDFDRQVRKLINHKMHYIYSRSFFTIFSSLRAGGGSNKRLNAEDMAEYSRKREAANKKTVNEKQRLVNVRRQEKTCRESTHRLKEKMEDLDRRRKQLEEEKLAVSDQKEKVGSYVTQLNADLEAARKELEAAVAERNSINQQETQYNRELQETLNKLTVASVDQRESEREQKMKECLESLKRVFSGVHGRLLDLFTPSQRKYAVPVSIILGRNMDAIIVDQQKTAIECIQYIREQRLGHATFIPLDTIVVKPINDKYRSFMKGARLAIDVITYNDKLERAFQYACGNTLVCDTLEIAKYICYEKNQQVKAVTLDGTIIHKSGLVTGGHSDDILTGAKRVAEKRRADNIDELRRQRDDLLSKLNNLSKSKRRGNFEEQKKSEISGLESRLKFSQEELSVITRKLESINSELNFIASETNELQPRWRKAHSDLTNFENQITQLENTIHSIEDTIFEDFCAKIQVANIREYEQRQLQLAQEMAEKRLKFTTLKSRLQNQLKFESEQRKEAEDRLNKLEAAIKNDTERLTQLGQEKEQLLRDKKLISDQIAEAQNALNEIKESFDEKTDAVNVAKRKLSQITKEIERMMKEIVNKESDIEKLEADQFSIFRKCKLEEIHLPLERGSLDDIPIKDSRFQDDDEMDIDEDDVLSSNRAGPSSTATSSGWNVQVDYSSLTDDLKENDGIEIANEFEKKLDEKSAKMEEIAPILKAIERLDGIEQRLHDTEKEFDSARREAKTAKDRFNNVKQKRCKRFRAAYDHIEKNIDRIYKDLTKSRSFPLGGTAYLSLEDNEEPYLDGVKYHAMPPMKRFRDMEQLSGGEKTMAALALLFAIHSYQPSPFFVLDEVDAALDNTNVGKIANYIREHASDTFQFIVISLKSTLYEKAQALVGIYRDQEVNSSKTLTLQVISFRKNFLVIFFIENKYTDLVRFLTHIQLDKFQE</sequence>
<keyword evidence="8 10" id="KW-0539">Nucleus</keyword>
<dbReference type="InterPro" id="IPR024704">
    <property type="entry name" value="SMC"/>
</dbReference>
<evidence type="ECO:0000313" key="14">
    <source>
        <dbReference type="EMBL" id="PKC11432.1"/>
    </source>
</evidence>
<reference evidence="14 17" key="2">
    <citation type="submission" date="2017-09" db="EMBL/GenBank/DDBJ databases">
        <title>Extensive intraspecific genome diversity in a model arbuscular mycorrhizal fungus.</title>
        <authorList>
            <person name="Chen E.C."/>
            <person name="Morin E."/>
            <person name="Beaudet D."/>
            <person name="Noel J."/>
            <person name="Ndikumana S."/>
            <person name="Charron P."/>
            <person name="St-Onge C."/>
            <person name="Giorgi J."/>
            <person name="Grigoriev I.V."/>
            <person name="Roux C."/>
            <person name="Martin F.M."/>
            <person name="Corradi N."/>
        </authorList>
    </citation>
    <scope>NUCLEOTIDE SEQUENCE [LARGE SCALE GENOMIC DNA]</scope>
    <source>
        <strain evidence="14 17">A5</strain>
    </source>
</reference>
<dbReference type="AlphaFoldDB" id="A0A2I1E8G4"/>
<evidence type="ECO:0000256" key="7">
    <source>
        <dbReference type="ARBA" id="ARBA00023054"/>
    </source>
</evidence>
<dbReference type="Gene3D" id="3.40.50.300">
    <property type="entry name" value="P-loop containing nucleotide triphosphate hydrolases"/>
    <property type="match status" value="2"/>
</dbReference>
<dbReference type="Pfam" id="PF06470">
    <property type="entry name" value="SMC_hinge"/>
    <property type="match status" value="1"/>
</dbReference>
<gene>
    <name evidence="15" type="ORF">RhiirA1_510804</name>
    <name evidence="14" type="ORF">RhiirA5_467569</name>
</gene>
<evidence type="ECO:0000313" key="17">
    <source>
        <dbReference type="Proteomes" id="UP000232722"/>
    </source>
</evidence>
<evidence type="ECO:0000259" key="13">
    <source>
        <dbReference type="SMART" id="SM00968"/>
    </source>
</evidence>